<evidence type="ECO:0000256" key="3">
    <source>
        <dbReference type="ARBA" id="ARBA00022475"/>
    </source>
</evidence>
<dbReference type="Pfam" id="PF03176">
    <property type="entry name" value="MMPL"/>
    <property type="match status" value="2"/>
</dbReference>
<evidence type="ECO:0000256" key="8">
    <source>
        <dbReference type="SAM" id="Phobius"/>
    </source>
</evidence>
<evidence type="ECO:0000256" key="1">
    <source>
        <dbReference type="ARBA" id="ARBA00004651"/>
    </source>
</evidence>
<dbReference type="InterPro" id="IPR050545">
    <property type="entry name" value="Mycobact_MmpL"/>
</dbReference>
<keyword evidence="4 8" id="KW-0812">Transmembrane</keyword>
<keyword evidence="5 8" id="KW-1133">Transmembrane helix</keyword>
<accession>A0A378W3P7</accession>
<dbReference type="AlphaFoldDB" id="A0A378W3P7"/>
<feature type="domain" description="Membrane transport protein MMPL" evidence="9">
    <location>
        <begin position="53"/>
        <end position="381"/>
    </location>
</feature>
<dbReference type="SUPFAM" id="SSF58104">
    <property type="entry name" value="Methyl-accepting chemotaxis protein (MCP) signaling domain"/>
    <property type="match status" value="1"/>
</dbReference>
<feature type="transmembrane region" description="Helical" evidence="8">
    <location>
        <begin position="330"/>
        <end position="356"/>
    </location>
</feature>
<evidence type="ECO:0000313" key="11">
    <source>
        <dbReference type="Proteomes" id="UP000254945"/>
    </source>
</evidence>
<feature type="transmembrane region" description="Helical" evidence="8">
    <location>
        <begin position="864"/>
        <end position="885"/>
    </location>
</feature>
<evidence type="ECO:0000256" key="2">
    <source>
        <dbReference type="ARBA" id="ARBA00010157"/>
    </source>
</evidence>
<evidence type="ECO:0000256" key="7">
    <source>
        <dbReference type="SAM" id="MobiDB-lite"/>
    </source>
</evidence>
<evidence type="ECO:0000313" key="10">
    <source>
        <dbReference type="EMBL" id="SUA27439.1"/>
    </source>
</evidence>
<comment type="subcellular location">
    <subcellularLocation>
        <location evidence="1">Cell membrane</location>
        <topology evidence="1">Multi-pass membrane protein</topology>
    </subcellularLocation>
</comment>
<comment type="similarity">
    <text evidence="2">Belongs to the resistance-nodulation-cell division (RND) (TC 2.A.6) family. MmpL subfamily.</text>
</comment>
<dbReference type="NCBIfam" id="TIGR00833">
    <property type="entry name" value="actII"/>
    <property type="match status" value="1"/>
</dbReference>
<proteinExistence type="inferred from homology"/>
<evidence type="ECO:0000259" key="9">
    <source>
        <dbReference type="Pfam" id="PF03176"/>
    </source>
</evidence>
<feature type="region of interest" description="Disordered" evidence="7">
    <location>
        <begin position="939"/>
        <end position="969"/>
    </location>
</feature>
<evidence type="ECO:0000256" key="4">
    <source>
        <dbReference type="ARBA" id="ARBA00022692"/>
    </source>
</evidence>
<dbReference type="Gene3D" id="1.20.1640.10">
    <property type="entry name" value="Multidrug efflux transporter AcrB transmembrane domain"/>
    <property type="match status" value="2"/>
</dbReference>
<evidence type="ECO:0000256" key="5">
    <source>
        <dbReference type="ARBA" id="ARBA00022989"/>
    </source>
</evidence>
<feature type="transmembrane region" description="Helical" evidence="8">
    <location>
        <begin position="789"/>
        <end position="810"/>
    </location>
</feature>
<dbReference type="InterPro" id="IPR004869">
    <property type="entry name" value="MMPL_dom"/>
</dbReference>
<dbReference type="InterPro" id="IPR004707">
    <property type="entry name" value="MmpL_fam"/>
</dbReference>
<dbReference type="Proteomes" id="UP000254945">
    <property type="component" value="Unassembled WGS sequence"/>
</dbReference>
<organism evidence="10 11">
    <name type="scientific">Mycolicibacterium senegalense</name>
    <dbReference type="NCBI Taxonomy" id="1796"/>
    <lineage>
        <taxon>Bacteria</taxon>
        <taxon>Bacillati</taxon>
        <taxon>Actinomycetota</taxon>
        <taxon>Actinomycetes</taxon>
        <taxon>Mycobacteriales</taxon>
        <taxon>Mycobacteriaceae</taxon>
        <taxon>Mycolicibacterium</taxon>
    </lineage>
</organism>
<feature type="transmembrane region" description="Helical" evidence="8">
    <location>
        <begin position="198"/>
        <end position="227"/>
    </location>
</feature>
<dbReference type="PANTHER" id="PTHR33406">
    <property type="entry name" value="MEMBRANE PROTEIN MJ1562-RELATED"/>
    <property type="match status" value="1"/>
</dbReference>
<feature type="transmembrane region" description="Helical" evidence="8">
    <location>
        <begin position="891"/>
        <end position="913"/>
    </location>
</feature>
<dbReference type="RefSeq" id="WP_084676678.1">
    <property type="nucleotide sequence ID" value="NZ_UGQQ01000002.1"/>
</dbReference>
<reference evidence="10 11" key="1">
    <citation type="submission" date="2018-06" db="EMBL/GenBank/DDBJ databases">
        <authorList>
            <consortium name="Pathogen Informatics"/>
            <person name="Doyle S."/>
        </authorList>
    </citation>
    <scope>NUCLEOTIDE SEQUENCE [LARGE SCALE GENOMIC DNA]</scope>
    <source>
        <strain evidence="10 11">NCTC4524</strain>
    </source>
</reference>
<feature type="domain" description="Membrane transport protein MMPL" evidence="9">
    <location>
        <begin position="601"/>
        <end position="936"/>
    </location>
</feature>
<gene>
    <name evidence="10" type="primary">mmpL8_6</name>
    <name evidence="10" type="ORF">NCTC4524_03410</name>
</gene>
<feature type="transmembrane region" description="Helical" evidence="8">
    <location>
        <begin position="822"/>
        <end position="843"/>
    </location>
</feature>
<dbReference type="GO" id="GO:0005886">
    <property type="term" value="C:plasma membrane"/>
    <property type="evidence" value="ECO:0007669"/>
    <property type="project" value="UniProtKB-SubCell"/>
</dbReference>
<feature type="compositionally biased region" description="Basic and acidic residues" evidence="7">
    <location>
        <begin position="939"/>
        <end position="948"/>
    </location>
</feature>
<keyword evidence="3" id="KW-1003">Cell membrane</keyword>
<dbReference type="PANTHER" id="PTHR33406:SF6">
    <property type="entry name" value="MEMBRANE PROTEIN YDGH-RELATED"/>
    <property type="match status" value="1"/>
</dbReference>
<dbReference type="EMBL" id="UGQQ01000002">
    <property type="protein sequence ID" value="SUA27439.1"/>
    <property type="molecule type" value="Genomic_DNA"/>
</dbReference>
<sequence>MGSAHSKPHRPFLGHMVRILSLPIIIFWVLVVVALGALVPSLNEVAASRSVPLSPTNAPSYQSMLNIGKVFQQYDSDSSAMVVLEGEDKLGDEAHKFYDQIVDKLEADHEHVQNVQDFWSDPLTAAGSQSVDGKSAYVQIFLNGSQGTSASHESVAAVRDIVASVPAPSGIKAHVAGNTVLNADSSIAGHQSMRTMELVSVGVIIVMLLGIYRSVVTMLVSMVIIGLELFAAQLVTAAAGYVNIIGLTPYAVSMVTMLSLAAGTDYVIFLLGRYHEERSKGLDREDAFYVAYHGVSHVILGSGLTIAGACMCLTMTTLPYFQTMGLPCAIAILVIIAAALTLAPAVLTVASKFGLLDPKRELSARGWRKVGTAVVRWPIPIIFVTSLIAVIGFVSLLTYVPQYNDQKFTPEDMPANLAMGVADRHFSQARMNPELLMLEADHDLRNPADMLVIDRVAKGVVHMRGIERVQTITRPLGSPIEHSSIPFLLGAQNAGTLQGAKFNNDNSAQMLEQADEMGRTVASMERMYTLMTELTATTHSMVGNTHDMLDAIKEMRDNLADFDDFFRPLRNYLYWEPHCFDIPVCQSLRSIFDTLDGIDTLTDQTQKLVVDMDHMDQLMPQMLPVLRTTIDSMSRMRDFMIATHSTMAGIQAQQQEQAKGATEIGLYFDQAKNDDFFYLPPDVFDNPDFKRGLKMFVSPDGHAVRFIITHQGDPASVEGIAHVRDMKDVVADAVKGTPLANAKVSLAGTASMYADMQDGVKTDLMIAIIASMILIFSIMLIITRSVVAALVIVGTVAASLGIACGLSVLLWQDVLGLGVQWIVIPLSMVILLAVGSDYNLLVVSRLREEIHAGLNTGIIRGMGATGRVVTAAGLVFAFTMLTMIVSDLRVVGQLGTTIGIGLIVDTLIVRAFMTPSIAAALGRWFWWPLNTIEITRRGRVAGDQKPSDDDTAPIPQAAATSEAGDHGRN</sequence>
<name>A0A378W3P7_9MYCO</name>
<feature type="transmembrane region" description="Helical" evidence="8">
    <location>
        <begin position="290"/>
        <end position="318"/>
    </location>
</feature>
<evidence type="ECO:0000256" key="6">
    <source>
        <dbReference type="ARBA" id="ARBA00023136"/>
    </source>
</evidence>
<feature type="transmembrane region" description="Helical" evidence="8">
    <location>
        <begin position="764"/>
        <end position="782"/>
    </location>
</feature>
<keyword evidence="6 8" id="KW-0472">Membrane</keyword>
<feature type="transmembrane region" description="Helical" evidence="8">
    <location>
        <begin position="20"/>
        <end position="39"/>
    </location>
</feature>
<feature type="transmembrane region" description="Helical" evidence="8">
    <location>
        <begin position="377"/>
        <end position="400"/>
    </location>
</feature>
<protein>
    <submittedName>
        <fullName evidence="10">MmpL family protein</fullName>
    </submittedName>
</protein>
<dbReference type="SUPFAM" id="SSF82866">
    <property type="entry name" value="Multidrug efflux transporter AcrB transmembrane domain"/>
    <property type="match status" value="2"/>
</dbReference>